<reference evidence="3" key="1">
    <citation type="journal article" date="2020" name="Stud. Mycol.">
        <title>101 Dothideomycetes genomes: a test case for predicting lifestyles and emergence of pathogens.</title>
        <authorList>
            <person name="Haridas S."/>
            <person name="Albert R."/>
            <person name="Binder M."/>
            <person name="Bloem J."/>
            <person name="Labutti K."/>
            <person name="Salamov A."/>
            <person name="Andreopoulos B."/>
            <person name="Baker S."/>
            <person name="Barry K."/>
            <person name="Bills G."/>
            <person name="Bluhm B."/>
            <person name="Cannon C."/>
            <person name="Castanera R."/>
            <person name="Culley D."/>
            <person name="Daum C."/>
            <person name="Ezra D."/>
            <person name="Gonzalez J."/>
            <person name="Henrissat B."/>
            <person name="Kuo A."/>
            <person name="Liang C."/>
            <person name="Lipzen A."/>
            <person name="Lutzoni F."/>
            <person name="Magnuson J."/>
            <person name="Mondo S."/>
            <person name="Nolan M."/>
            <person name="Ohm R."/>
            <person name="Pangilinan J."/>
            <person name="Park H.-J."/>
            <person name="Ramirez L."/>
            <person name="Alfaro M."/>
            <person name="Sun H."/>
            <person name="Tritt A."/>
            <person name="Yoshinaga Y."/>
            <person name="Zwiers L.-H."/>
            <person name="Turgeon B."/>
            <person name="Goodwin S."/>
            <person name="Spatafora J."/>
            <person name="Crous P."/>
            <person name="Grigoriev I."/>
        </authorList>
    </citation>
    <scope>NUCLEOTIDE SEQUENCE</scope>
    <source>
        <strain evidence="3">CBS 116005</strain>
    </source>
</reference>
<accession>A0A6G1LI34</accession>
<dbReference type="AlphaFoldDB" id="A0A6G1LI34"/>
<dbReference type="PANTHER" id="PTHR42067">
    <property type="entry name" value="YALI0C15378P"/>
    <property type="match status" value="1"/>
</dbReference>
<feature type="region of interest" description="Disordered" evidence="2">
    <location>
        <begin position="220"/>
        <end position="375"/>
    </location>
</feature>
<gene>
    <name evidence="3" type="ORF">EJ03DRAFT_324710</name>
</gene>
<dbReference type="SUPFAM" id="SSF58022">
    <property type="entry name" value="XRCC4, C-terminal oligomerization domain"/>
    <property type="match status" value="1"/>
</dbReference>
<feature type="compositionally biased region" description="Acidic residues" evidence="2">
    <location>
        <begin position="365"/>
        <end position="375"/>
    </location>
</feature>
<sequence length="375" mass="41382">MPRDYVLRLRRTDRDGEYLLVNISKHGAKPFDLKLVASEGENVFETTIKESGLKFLQNANYHGNLENWKAVLRLALLQERSDNGSSLSEDLQGLETVGQINGSTLTITIRRSITGITQRLGTIQLQESDEEIDVFGWAHTAVIRGDALHDWLTSLQASVSTHQEQVAKLNQQLDDLVKAKREHEEQLLQKFAALLNAKKLKIRDQQRLLKGAKIDPSIAEHVSSTRNGSSLGTAGSSRQGKRKARGDAEPALEPEVTTSDQTEDEDHDELERQEHTPQHSDRDATEDEISDADGFGAAPAASQRSLRGAGDRGKAVESAKTMHTEQVPDDEVLPPRRELPMGKTGGAKVKSKSPEPEPAPARGPEEEDDETDDEL</sequence>
<dbReference type="EMBL" id="ML995815">
    <property type="protein sequence ID" value="KAF2772280.1"/>
    <property type="molecule type" value="Genomic_DNA"/>
</dbReference>
<feature type="coiled-coil region" evidence="1">
    <location>
        <begin position="152"/>
        <end position="189"/>
    </location>
</feature>
<evidence type="ECO:0000313" key="4">
    <source>
        <dbReference type="Proteomes" id="UP000799436"/>
    </source>
</evidence>
<organism evidence="3 4">
    <name type="scientific">Teratosphaeria nubilosa</name>
    <dbReference type="NCBI Taxonomy" id="161662"/>
    <lineage>
        <taxon>Eukaryota</taxon>
        <taxon>Fungi</taxon>
        <taxon>Dikarya</taxon>
        <taxon>Ascomycota</taxon>
        <taxon>Pezizomycotina</taxon>
        <taxon>Dothideomycetes</taxon>
        <taxon>Dothideomycetidae</taxon>
        <taxon>Mycosphaerellales</taxon>
        <taxon>Teratosphaeriaceae</taxon>
        <taxon>Teratosphaeria</taxon>
    </lineage>
</organism>
<evidence type="ECO:0000256" key="2">
    <source>
        <dbReference type="SAM" id="MobiDB-lite"/>
    </source>
</evidence>
<dbReference type="Proteomes" id="UP000799436">
    <property type="component" value="Unassembled WGS sequence"/>
</dbReference>
<dbReference type="InterPro" id="IPR014751">
    <property type="entry name" value="XRCC4-like_C"/>
</dbReference>
<dbReference type="OrthoDB" id="8064436at2759"/>
<evidence type="ECO:0000313" key="3">
    <source>
        <dbReference type="EMBL" id="KAF2772280.1"/>
    </source>
</evidence>
<protein>
    <recommendedName>
        <fullName evidence="5">DNA repair protein XRCC4</fullName>
    </recommendedName>
</protein>
<keyword evidence="1" id="KW-0175">Coiled coil</keyword>
<name>A0A6G1LI34_9PEZI</name>
<evidence type="ECO:0000256" key="1">
    <source>
        <dbReference type="SAM" id="Coils"/>
    </source>
</evidence>
<keyword evidence="4" id="KW-1185">Reference proteome</keyword>
<feature type="compositionally biased region" description="Polar residues" evidence="2">
    <location>
        <begin position="222"/>
        <end position="238"/>
    </location>
</feature>
<dbReference type="Gene3D" id="1.20.5.370">
    <property type="match status" value="1"/>
</dbReference>
<feature type="compositionally biased region" description="Basic and acidic residues" evidence="2">
    <location>
        <begin position="309"/>
        <end position="323"/>
    </location>
</feature>
<evidence type="ECO:0008006" key="5">
    <source>
        <dbReference type="Google" id="ProtNLM"/>
    </source>
</evidence>
<dbReference type="PANTHER" id="PTHR42067:SF1">
    <property type="entry name" value="MITOTIC APPARATUS PROTEIN P62"/>
    <property type="match status" value="1"/>
</dbReference>
<proteinExistence type="predicted"/>
<feature type="compositionally biased region" description="Basic and acidic residues" evidence="2">
    <location>
        <begin position="269"/>
        <end position="283"/>
    </location>
</feature>